<sequence>MNSNTNIRAIEQIGAQVLRRIAMPVERVDDPSVIDVIAAMQATLASTEGVGLAAPQIGESFRIMIVASRSTPRYPKAPTMDPTVMVNPEFNVLSNEVAKDWEGCLSIPGIRALVPRFRKISVSYLNQLGVRRTLILEDFVARVFQHEYDHLDGLVYLDRVETNRDIVSEQEFQKLITESSAV</sequence>
<evidence type="ECO:0000256" key="2">
    <source>
        <dbReference type="ARBA" id="ARBA00022723"/>
    </source>
</evidence>
<keyword evidence="3 5" id="KW-0378">Hydrolase</keyword>
<dbReference type="SUPFAM" id="SSF56420">
    <property type="entry name" value="Peptide deformylase"/>
    <property type="match status" value="1"/>
</dbReference>
<dbReference type="PANTHER" id="PTHR10458">
    <property type="entry name" value="PEPTIDE DEFORMYLASE"/>
    <property type="match status" value="1"/>
</dbReference>
<dbReference type="KEGG" id="mbur:EQU24_13060"/>
<feature type="binding site" evidence="5">
    <location>
        <position position="150"/>
    </location>
    <ligand>
        <name>Fe cation</name>
        <dbReference type="ChEBI" id="CHEBI:24875"/>
    </ligand>
</feature>
<keyword evidence="2 5" id="KW-0479">Metal-binding</keyword>
<dbReference type="AlphaFoldDB" id="A0A4V1IKG6"/>
<dbReference type="Proteomes" id="UP000305881">
    <property type="component" value="Chromosome"/>
</dbReference>
<keyword evidence="5" id="KW-0408">Iron</keyword>
<dbReference type="InterPro" id="IPR036821">
    <property type="entry name" value="Peptide_deformylase_sf"/>
</dbReference>
<dbReference type="FunFam" id="3.90.45.10:FF:000003">
    <property type="entry name" value="Peptide deformylase"/>
    <property type="match status" value="1"/>
</dbReference>
<evidence type="ECO:0000313" key="6">
    <source>
        <dbReference type="EMBL" id="QCW84835.1"/>
    </source>
</evidence>
<dbReference type="EMBL" id="CP035467">
    <property type="protein sequence ID" value="QCW84835.1"/>
    <property type="molecule type" value="Genomic_DNA"/>
</dbReference>
<dbReference type="EC" id="3.5.1.88" evidence="5"/>
<dbReference type="Gene3D" id="3.90.45.10">
    <property type="entry name" value="Peptide deformylase"/>
    <property type="match status" value="1"/>
</dbReference>
<feature type="binding site" evidence="5">
    <location>
        <position position="104"/>
    </location>
    <ligand>
        <name>Fe cation</name>
        <dbReference type="ChEBI" id="CHEBI:24875"/>
    </ligand>
</feature>
<dbReference type="GO" id="GO:0006412">
    <property type="term" value="P:translation"/>
    <property type="evidence" value="ECO:0007669"/>
    <property type="project" value="UniProtKB-UniRule"/>
</dbReference>
<dbReference type="OrthoDB" id="9804313at2"/>
<comment type="cofactor">
    <cofactor evidence="5">
        <name>Fe(2+)</name>
        <dbReference type="ChEBI" id="CHEBI:29033"/>
    </cofactor>
    <text evidence="5">Binds 1 Fe(2+) ion.</text>
</comment>
<keyword evidence="7" id="KW-1185">Reference proteome</keyword>
<accession>A0A4V1IKG6</accession>
<evidence type="ECO:0000313" key="7">
    <source>
        <dbReference type="Proteomes" id="UP000305881"/>
    </source>
</evidence>
<feature type="active site" evidence="5">
    <location>
        <position position="147"/>
    </location>
</feature>
<dbReference type="PIRSF" id="PIRSF004749">
    <property type="entry name" value="Pep_def"/>
    <property type="match status" value="1"/>
</dbReference>
<dbReference type="STRING" id="675511.GCA_000341735_00432"/>
<gene>
    <name evidence="5 6" type="primary">def</name>
    <name evidence="6" type="ORF">EQU24_13060</name>
</gene>
<evidence type="ECO:0000256" key="3">
    <source>
        <dbReference type="ARBA" id="ARBA00022801"/>
    </source>
</evidence>
<protein>
    <recommendedName>
        <fullName evidence="5">Peptide deformylase</fullName>
        <shortName evidence="5">PDF</shortName>
        <ecNumber evidence="5">3.5.1.88</ecNumber>
    </recommendedName>
    <alternativeName>
        <fullName evidence="5">Polypeptide deformylase</fullName>
    </alternativeName>
</protein>
<comment type="similarity">
    <text evidence="1 5">Belongs to the polypeptide deformylase family.</text>
</comment>
<dbReference type="InterPro" id="IPR023635">
    <property type="entry name" value="Peptide_deformylase"/>
</dbReference>
<dbReference type="PRINTS" id="PR01576">
    <property type="entry name" value="PDEFORMYLASE"/>
</dbReference>
<reference evidence="7" key="1">
    <citation type="journal article" date="2019" name="J. Bacteriol.">
        <title>A Mutagenic Screen Identifies a TonB-Dependent Receptor Required for the Lanthanide Metal Switch in the Type I Methanotroph 'Methylotuvimicrobium buryatense' 5GB1C.</title>
        <authorList>
            <person name="Groom J.D."/>
            <person name="Ford S.M."/>
            <person name="Pesesky M.W."/>
            <person name="Lidstrom M.E."/>
        </authorList>
    </citation>
    <scope>NUCLEOTIDE SEQUENCE [LARGE SCALE GENOMIC DNA]</scope>
    <source>
        <strain evidence="7">5GB1C</strain>
    </source>
</reference>
<keyword evidence="4 5" id="KW-0648">Protein biosynthesis</keyword>
<dbReference type="GO" id="GO:0046872">
    <property type="term" value="F:metal ion binding"/>
    <property type="evidence" value="ECO:0007669"/>
    <property type="project" value="UniProtKB-KW"/>
</dbReference>
<dbReference type="HAMAP" id="MF_00163">
    <property type="entry name" value="Pep_deformylase"/>
    <property type="match status" value="1"/>
</dbReference>
<proteinExistence type="inferred from homology"/>
<dbReference type="GO" id="GO:0042586">
    <property type="term" value="F:peptide deformylase activity"/>
    <property type="evidence" value="ECO:0007669"/>
    <property type="project" value="UniProtKB-UniRule"/>
</dbReference>
<evidence type="ECO:0000256" key="4">
    <source>
        <dbReference type="ARBA" id="ARBA00022917"/>
    </source>
</evidence>
<comment type="catalytic activity">
    <reaction evidence="5">
        <text>N-terminal N-formyl-L-methionyl-[peptide] + H2O = N-terminal L-methionyl-[peptide] + formate</text>
        <dbReference type="Rhea" id="RHEA:24420"/>
        <dbReference type="Rhea" id="RHEA-COMP:10639"/>
        <dbReference type="Rhea" id="RHEA-COMP:10640"/>
        <dbReference type="ChEBI" id="CHEBI:15377"/>
        <dbReference type="ChEBI" id="CHEBI:15740"/>
        <dbReference type="ChEBI" id="CHEBI:49298"/>
        <dbReference type="ChEBI" id="CHEBI:64731"/>
        <dbReference type="EC" id="3.5.1.88"/>
    </reaction>
</comment>
<dbReference type="Pfam" id="PF01327">
    <property type="entry name" value="Pep_deformylase"/>
    <property type="match status" value="1"/>
</dbReference>
<evidence type="ECO:0000256" key="1">
    <source>
        <dbReference type="ARBA" id="ARBA00010759"/>
    </source>
</evidence>
<dbReference type="NCBIfam" id="NF001159">
    <property type="entry name" value="PRK00150.1-3"/>
    <property type="match status" value="1"/>
</dbReference>
<evidence type="ECO:0000256" key="5">
    <source>
        <dbReference type="HAMAP-Rule" id="MF_00163"/>
    </source>
</evidence>
<dbReference type="CDD" id="cd00487">
    <property type="entry name" value="Pep_deformylase"/>
    <property type="match status" value="1"/>
</dbReference>
<dbReference type="PANTHER" id="PTHR10458:SF22">
    <property type="entry name" value="PEPTIDE DEFORMYLASE"/>
    <property type="match status" value="1"/>
</dbReference>
<feature type="binding site" evidence="5">
    <location>
        <position position="146"/>
    </location>
    <ligand>
        <name>Fe cation</name>
        <dbReference type="ChEBI" id="CHEBI:24875"/>
    </ligand>
</feature>
<dbReference type="NCBIfam" id="TIGR00079">
    <property type="entry name" value="pept_deformyl"/>
    <property type="match status" value="1"/>
</dbReference>
<comment type="function">
    <text evidence="5">Removes the formyl group from the N-terminal Met of newly synthesized proteins. Requires at least a dipeptide for an efficient rate of reaction. N-terminal L-methionine is a prerequisite for activity but the enzyme has broad specificity at other positions.</text>
</comment>
<name>A0A4V1IKG6_METBY</name>
<organism evidence="6 7">
    <name type="scientific">Methylotuvimicrobium buryatense</name>
    <name type="common">Methylomicrobium buryatense</name>
    <dbReference type="NCBI Taxonomy" id="95641"/>
    <lineage>
        <taxon>Bacteria</taxon>
        <taxon>Pseudomonadati</taxon>
        <taxon>Pseudomonadota</taxon>
        <taxon>Gammaproteobacteria</taxon>
        <taxon>Methylococcales</taxon>
        <taxon>Methylococcaceae</taxon>
        <taxon>Methylotuvimicrobium</taxon>
    </lineage>
</organism>